<evidence type="ECO:0000256" key="1">
    <source>
        <dbReference type="SAM" id="MobiDB-lite"/>
    </source>
</evidence>
<feature type="region of interest" description="Disordered" evidence="1">
    <location>
        <begin position="214"/>
        <end position="240"/>
    </location>
</feature>
<dbReference type="OrthoDB" id="3353982at2759"/>
<protein>
    <recommendedName>
        <fullName evidence="4">F-box domain-containing protein</fullName>
    </recommendedName>
</protein>
<feature type="compositionally biased region" description="Gly residues" evidence="1">
    <location>
        <begin position="219"/>
        <end position="229"/>
    </location>
</feature>
<evidence type="ECO:0000313" key="2">
    <source>
        <dbReference type="EMBL" id="POY74811.1"/>
    </source>
</evidence>
<proteinExistence type="predicted"/>
<reference evidence="2 3" key="1">
    <citation type="journal article" date="2018" name="Front. Microbiol.">
        <title>Prospects for Fungal Bioremediation of Acidic Radioactive Waste Sites: Characterization and Genome Sequence of Rhodotorula taiwanensis MD1149.</title>
        <authorList>
            <person name="Tkavc R."/>
            <person name="Matrosova V.Y."/>
            <person name="Grichenko O.E."/>
            <person name="Gostincar C."/>
            <person name="Volpe R.P."/>
            <person name="Klimenkova P."/>
            <person name="Gaidamakova E.K."/>
            <person name="Zhou C.E."/>
            <person name="Stewart B.J."/>
            <person name="Lyman M.G."/>
            <person name="Malfatti S.A."/>
            <person name="Rubinfeld B."/>
            <person name="Courtot M."/>
            <person name="Singh J."/>
            <person name="Dalgard C.L."/>
            <person name="Hamilton T."/>
            <person name="Frey K.G."/>
            <person name="Gunde-Cimerman N."/>
            <person name="Dugan L."/>
            <person name="Daly M.J."/>
        </authorList>
    </citation>
    <scope>NUCLEOTIDE SEQUENCE [LARGE SCALE GENOMIC DNA]</scope>
    <source>
        <strain evidence="2 3">MD1149</strain>
    </source>
</reference>
<dbReference type="EMBL" id="PJQD01000021">
    <property type="protein sequence ID" value="POY74811.1"/>
    <property type="molecule type" value="Genomic_DNA"/>
</dbReference>
<feature type="region of interest" description="Disordered" evidence="1">
    <location>
        <begin position="581"/>
        <end position="644"/>
    </location>
</feature>
<comment type="caution">
    <text evidence="2">The sequence shown here is derived from an EMBL/GenBank/DDBJ whole genome shotgun (WGS) entry which is preliminary data.</text>
</comment>
<evidence type="ECO:0008006" key="4">
    <source>
        <dbReference type="Google" id="ProtNLM"/>
    </source>
</evidence>
<name>A0A2S5BDJ1_9BASI</name>
<dbReference type="AlphaFoldDB" id="A0A2S5BDJ1"/>
<keyword evidence="3" id="KW-1185">Reference proteome</keyword>
<evidence type="ECO:0000313" key="3">
    <source>
        <dbReference type="Proteomes" id="UP000237144"/>
    </source>
</evidence>
<feature type="compositionally biased region" description="Basic and acidic residues" evidence="1">
    <location>
        <begin position="592"/>
        <end position="644"/>
    </location>
</feature>
<dbReference type="Proteomes" id="UP000237144">
    <property type="component" value="Unassembled WGS sequence"/>
</dbReference>
<organism evidence="2 3">
    <name type="scientific">Rhodotorula taiwanensis</name>
    <dbReference type="NCBI Taxonomy" id="741276"/>
    <lineage>
        <taxon>Eukaryota</taxon>
        <taxon>Fungi</taxon>
        <taxon>Dikarya</taxon>
        <taxon>Basidiomycota</taxon>
        <taxon>Pucciniomycotina</taxon>
        <taxon>Microbotryomycetes</taxon>
        <taxon>Sporidiobolales</taxon>
        <taxon>Sporidiobolaceae</taxon>
        <taxon>Rhodotorula</taxon>
    </lineage>
</organism>
<gene>
    <name evidence="2" type="ORF">BMF94_2084</name>
</gene>
<accession>A0A2S5BDJ1</accession>
<sequence>MALRLPAELWDHVLLQLDPDELQHTTLALSRALGNRVSISRAVWWRHLAVTRQGQAWQCIQQLRNEPQGTRVESLTVQLWREDQQLLVNLALAPPLESVRALSLTVGPLAAPEHVQDLLDPVALRRNPNRFRKLEQLAFRFNPYCQERSYYTFLKGAYFDVAPLALAAIGTSEMPQLRRLSFIQDLPPTHGSVKKETPAFGLRPQQQLEDGMAGLDLQGAGGGSNGGNEDGAESDPEPAPVQIAGKYVGKRRKGDKMDFAQPIVFFQTACLTRLALSPVGAQLEHLSFRLPRRNVLTALTDLPPTPGFTLSRPFSRLRHLDLSTTYITDDLRVPLTLRLYYSLETLVLDRCEGLVSRDAVEEPTALATLRWLGKCCGAIGLSRADDVVRTWRRIVKDRPSDAPTLPPGSTADAIPPVRDLLVLPPPCSLRSLGLGLHDRLPARVVKKWERAFRDGYEEAVDRAEERAEDVRDRWERWARTGKLQEATRRVVVFRDALEQIDLPPAAEHAASAASDADLSAVDPDPLFARFCVARGLEPLSPLAVPSQVSSLVLAHTAAYQERFSTFTLCLVPDCSNRPGVPHLALNPAGGGGREDPEERQAKEKRAWEQERRDQDSSRADAWRRPASEHKGHCAHVEGREAWRL</sequence>